<reference evidence="1" key="1">
    <citation type="submission" date="2013-05" db="EMBL/GenBank/DDBJ databases">
        <title>The Mitochondrial Genome of the medicinal plant Salvia miltiorrhiza.</title>
        <authorList>
            <person name="Qian J."/>
        </authorList>
    </citation>
    <scope>NUCLEOTIDE SEQUENCE</scope>
</reference>
<evidence type="ECO:0000313" key="1">
    <source>
        <dbReference type="EMBL" id="AGU16593.1"/>
    </source>
</evidence>
<geneLocation type="mitochondrion" evidence="1"/>
<dbReference type="GeneID" id="18126335"/>
<name>V9P5B1_SALMI</name>
<keyword evidence="1" id="KW-0496">Mitochondrion</keyword>
<accession>V9P5B1</accession>
<gene>
    <name evidence="1" type="primary">orf120</name>
    <name evidence="1" type="ORF">Salmi_Mp064</name>
</gene>
<dbReference type="EMBL" id="KF177345">
    <property type="protein sequence ID" value="AGU16593.1"/>
    <property type="molecule type" value="Genomic_DNA"/>
</dbReference>
<dbReference type="KEGG" id="smil:18126335"/>
<proteinExistence type="predicted"/>
<sequence length="120" mass="13061">MIGGIDDVVAAYLTRDDSQAPAFNMPQPGLQQAAPKPLVLGPSTSGFPSTILEEGEREAEAEFLVFALCPVLCRCSVVPCLFALVLGTCLGHWTWINGICLWTWSPCLPNKISTYRTYRG</sequence>
<dbReference type="AlphaFoldDB" id="V9P5B1"/>
<organism evidence="1">
    <name type="scientific">Salvia miltiorrhiza</name>
    <name type="common">Chinese sage</name>
    <dbReference type="NCBI Taxonomy" id="226208"/>
    <lineage>
        <taxon>Eukaryota</taxon>
        <taxon>Viridiplantae</taxon>
        <taxon>Streptophyta</taxon>
        <taxon>Embryophyta</taxon>
        <taxon>Tracheophyta</taxon>
        <taxon>Spermatophyta</taxon>
        <taxon>Magnoliopsida</taxon>
        <taxon>eudicotyledons</taxon>
        <taxon>Gunneridae</taxon>
        <taxon>Pentapetalae</taxon>
        <taxon>asterids</taxon>
        <taxon>lamiids</taxon>
        <taxon>Lamiales</taxon>
        <taxon>Lamiaceae</taxon>
        <taxon>Nepetoideae</taxon>
        <taxon>Mentheae</taxon>
        <taxon>Salviinae</taxon>
        <taxon>Salvia</taxon>
        <taxon>Salvia incertae sedis</taxon>
    </lineage>
</organism>
<dbReference type="RefSeq" id="YP_008992328.1">
    <property type="nucleotide sequence ID" value="NC_023209.1"/>
</dbReference>
<protein>
    <submittedName>
        <fullName evidence="1">Uncharacterized protein</fullName>
    </submittedName>
</protein>